<evidence type="ECO:0000256" key="1">
    <source>
        <dbReference type="SAM" id="SignalP"/>
    </source>
</evidence>
<comment type="caution">
    <text evidence="2">The sequence shown here is derived from an EMBL/GenBank/DDBJ whole genome shotgun (WGS) entry which is preliminary data.</text>
</comment>
<name>A0A9N9LZA9_9HELO</name>
<dbReference type="OrthoDB" id="3484559at2759"/>
<keyword evidence="3" id="KW-1185">Reference proteome</keyword>
<reference evidence="2" key="1">
    <citation type="submission" date="2021-07" db="EMBL/GenBank/DDBJ databases">
        <authorList>
            <person name="Durling M."/>
        </authorList>
    </citation>
    <scope>NUCLEOTIDE SEQUENCE</scope>
</reference>
<keyword evidence="1" id="KW-0732">Signal</keyword>
<evidence type="ECO:0000313" key="3">
    <source>
        <dbReference type="Proteomes" id="UP000701801"/>
    </source>
</evidence>
<proteinExistence type="predicted"/>
<feature type="signal peptide" evidence="1">
    <location>
        <begin position="1"/>
        <end position="20"/>
    </location>
</feature>
<dbReference type="EMBL" id="CAJVRM010000460">
    <property type="protein sequence ID" value="CAG8981219.1"/>
    <property type="molecule type" value="Genomic_DNA"/>
</dbReference>
<dbReference type="Proteomes" id="UP000701801">
    <property type="component" value="Unassembled WGS sequence"/>
</dbReference>
<gene>
    <name evidence="2" type="ORF">HYALB_00012548</name>
</gene>
<protein>
    <submittedName>
        <fullName evidence="2">Uncharacterized protein</fullName>
    </submittedName>
</protein>
<feature type="chain" id="PRO_5040303573" evidence="1">
    <location>
        <begin position="21"/>
        <end position="170"/>
    </location>
</feature>
<sequence>MQFTSSLITFLPLMASMALAAPLTESNLALKARTALPKECSFLNDHKMLCVYTSSNAAAAPVVKSNIPDACKPDLTGESDVVCKIPAGAKGFSLSHKRDVAAEAYKFSLVCDATGCHTGNVARDVAAVEAEAYKFEVVVELKKRDELAIAERAVAAPAQEAYKFSVTVEL</sequence>
<accession>A0A9N9LZA9</accession>
<dbReference type="AlphaFoldDB" id="A0A9N9LZA9"/>
<evidence type="ECO:0000313" key="2">
    <source>
        <dbReference type="EMBL" id="CAG8981219.1"/>
    </source>
</evidence>
<organism evidence="2 3">
    <name type="scientific">Hymenoscyphus albidus</name>
    <dbReference type="NCBI Taxonomy" id="595503"/>
    <lineage>
        <taxon>Eukaryota</taxon>
        <taxon>Fungi</taxon>
        <taxon>Dikarya</taxon>
        <taxon>Ascomycota</taxon>
        <taxon>Pezizomycotina</taxon>
        <taxon>Leotiomycetes</taxon>
        <taxon>Helotiales</taxon>
        <taxon>Helotiaceae</taxon>
        <taxon>Hymenoscyphus</taxon>
    </lineage>
</organism>